<feature type="region of interest" description="Disordered" evidence="1">
    <location>
        <begin position="90"/>
        <end position="212"/>
    </location>
</feature>
<accession>A0A5J4SI87</accession>
<feature type="non-terminal residue" evidence="3">
    <location>
        <position position="265"/>
    </location>
</feature>
<evidence type="ECO:0000313" key="4">
    <source>
        <dbReference type="Proteomes" id="UP000324800"/>
    </source>
</evidence>
<dbReference type="SUPFAM" id="SSF54001">
    <property type="entry name" value="Cysteine proteinases"/>
    <property type="match status" value="1"/>
</dbReference>
<dbReference type="GO" id="GO:0016579">
    <property type="term" value="P:protein deubiquitination"/>
    <property type="evidence" value="ECO:0007669"/>
    <property type="project" value="InterPro"/>
</dbReference>
<feature type="domain" description="Peptidase C19 ubiquitin carboxyl-terminal hydrolase" evidence="2">
    <location>
        <begin position="194"/>
        <end position="265"/>
    </location>
</feature>
<sequence length="265" mass="29160">MAGVYSDLLDRIWGNKELHNVTSDKTKGKWFVGEKDKQDADSNKYSKELSIIDASNAIYLWEKAQMRIFQSPQINPKSASIQTATTKAGDITTTVAPKNTTPIAKAKNPTPNAPQIKHNYQQMNQTPKTKSKTDIAKSNPQTNNQLNSNKSLQSDNKVQQKKVNRSLSPAPNKSQQSPPQQQGSSSSQQQSSTNPPSQPSTSSNQSSSVKSTQIITARPVQFSIAPRALKYIVSSNAQQFAGYAQQDSQEFVQALLDGLHEDLNR</sequence>
<dbReference type="Gene3D" id="3.90.70.10">
    <property type="entry name" value="Cysteine proteinases"/>
    <property type="match status" value="1"/>
</dbReference>
<evidence type="ECO:0000256" key="1">
    <source>
        <dbReference type="SAM" id="MobiDB-lite"/>
    </source>
</evidence>
<comment type="caution">
    <text evidence="3">The sequence shown here is derived from an EMBL/GenBank/DDBJ whole genome shotgun (WGS) entry which is preliminary data.</text>
</comment>
<dbReference type="OrthoDB" id="265776at2759"/>
<feature type="compositionally biased region" description="Low complexity" evidence="1">
    <location>
        <begin position="143"/>
        <end position="157"/>
    </location>
</feature>
<reference evidence="3 4" key="1">
    <citation type="submission" date="2019-03" db="EMBL/GenBank/DDBJ databases">
        <title>Single cell metagenomics reveals metabolic interactions within the superorganism composed of flagellate Streblomastix strix and complex community of Bacteroidetes bacteria on its surface.</title>
        <authorList>
            <person name="Treitli S.C."/>
            <person name="Kolisko M."/>
            <person name="Husnik F."/>
            <person name="Keeling P."/>
            <person name="Hampl V."/>
        </authorList>
    </citation>
    <scope>NUCLEOTIDE SEQUENCE [LARGE SCALE GENOMIC DNA]</scope>
    <source>
        <strain evidence="3">ST1C</strain>
    </source>
</reference>
<proteinExistence type="predicted"/>
<evidence type="ECO:0000313" key="3">
    <source>
        <dbReference type="EMBL" id="KAA6345926.1"/>
    </source>
</evidence>
<dbReference type="Pfam" id="PF00443">
    <property type="entry name" value="UCH"/>
    <property type="match status" value="1"/>
</dbReference>
<dbReference type="Proteomes" id="UP000324800">
    <property type="component" value="Unassembled WGS sequence"/>
</dbReference>
<name>A0A5J4SI87_9EUKA</name>
<gene>
    <name evidence="3" type="ORF">EZS28_052126</name>
</gene>
<dbReference type="InterPro" id="IPR001394">
    <property type="entry name" value="Peptidase_C19_UCH"/>
</dbReference>
<feature type="compositionally biased region" description="Low complexity" evidence="1">
    <location>
        <begin position="168"/>
        <end position="212"/>
    </location>
</feature>
<protein>
    <recommendedName>
        <fullName evidence="2">Peptidase C19 ubiquitin carboxyl-terminal hydrolase domain-containing protein</fullName>
    </recommendedName>
</protein>
<organism evidence="3 4">
    <name type="scientific">Streblomastix strix</name>
    <dbReference type="NCBI Taxonomy" id="222440"/>
    <lineage>
        <taxon>Eukaryota</taxon>
        <taxon>Metamonada</taxon>
        <taxon>Preaxostyla</taxon>
        <taxon>Oxymonadida</taxon>
        <taxon>Streblomastigidae</taxon>
        <taxon>Streblomastix</taxon>
    </lineage>
</organism>
<dbReference type="AlphaFoldDB" id="A0A5J4SI87"/>
<dbReference type="GO" id="GO:0004843">
    <property type="term" value="F:cysteine-type deubiquitinase activity"/>
    <property type="evidence" value="ECO:0007669"/>
    <property type="project" value="InterPro"/>
</dbReference>
<evidence type="ECO:0000259" key="2">
    <source>
        <dbReference type="Pfam" id="PF00443"/>
    </source>
</evidence>
<feature type="compositionally biased region" description="Polar residues" evidence="1">
    <location>
        <begin position="118"/>
        <end position="128"/>
    </location>
</feature>
<dbReference type="InterPro" id="IPR038765">
    <property type="entry name" value="Papain-like_cys_pep_sf"/>
</dbReference>
<dbReference type="EMBL" id="SNRW01040185">
    <property type="protein sequence ID" value="KAA6345926.1"/>
    <property type="molecule type" value="Genomic_DNA"/>
</dbReference>